<dbReference type="Proteomes" id="UP000276215">
    <property type="component" value="Unassembled WGS sequence"/>
</dbReference>
<reference evidence="2 3" key="1">
    <citation type="journal article" date="2018" name="Nat. Ecol. Evol.">
        <title>Pezizomycetes genomes reveal the molecular basis of ectomycorrhizal truffle lifestyle.</title>
        <authorList>
            <person name="Murat C."/>
            <person name="Payen T."/>
            <person name="Noel B."/>
            <person name="Kuo A."/>
            <person name="Morin E."/>
            <person name="Chen J."/>
            <person name="Kohler A."/>
            <person name="Krizsan K."/>
            <person name="Balestrini R."/>
            <person name="Da Silva C."/>
            <person name="Montanini B."/>
            <person name="Hainaut M."/>
            <person name="Levati E."/>
            <person name="Barry K.W."/>
            <person name="Belfiori B."/>
            <person name="Cichocki N."/>
            <person name="Clum A."/>
            <person name="Dockter R.B."/>
            <person name="Fauchery L."/>
            <person name="Guy J."/>
            <person name="Iotti M."/>
            <person name="Le Tacon F."/>
            <person name="Lindquist E.A."/>
            <person name="Lipzen A."/>
            <person name="Malagnac F."/>
            <person name="Mello A."/>
            <person name="Molinier V."/>
            <person name="Miyauchi S."/>
            <person name="Poulain J."/>
            <person name="Riccioni C."/>
            <person name="Rubini A."/>
            <person name="Sitrit Y."/>
            <person name="Splivallo R."/>
            <person name="Traeger S."/>
            <person name="Wang M."/>
            <person name="Zifcakova L."/>
            <person name="Wipf D."/>
            <person name="Zambonelli A."/>
            <person name="Paolocci F."/>
            <person name="Nowrousian M."/>
            <person name="Ottonello S."/>
            <person name="Baldrian P."/>
            <person name="Spatafora J.W."/>
            <person name="Henrissat B."/>
            <person name="Nagy L.G."/>
            <person name="Aury J.M."/>
            <person name="Wincker P."/>
            <person name="Grigoriev I.V."/>
            <person name="Bonfante P."/>
            <person name="Martin F.M."/>
        </authorList>
    </citation>
    <scope>NUCLEOTIDE SEQUENCE [LARGE SCALE GENOMIC DNA]</scope>
    <source>
        <strain evidence="2 3">120613-1</strain>
    </source>
</reference>
<keyword evidence="3" id="KW-1185">Reference proteome</keyword>
<sequence length="79" mass="9140">MHACSSVGTVLGTVNSIRRHMCIIPEGLTIARTRYTGITVESDVGTLTSMRTVLYCTSIITWSLFVRWFRRSWGWWEKR</sequence>
<name>A0A3N4K0D7_9PEZI</name>
<dbReference type="EMBL" id="ML120388">
    <property type="protein sequence ID" value="RPA99374.1"/>
    <property type="molecule type" value="Genomic_DNA"/>
</dbReference>
<feature type="transmembrane region" description="Helical" evidence="1">
    <location>
        <begin position="52"/>
        <end position="69"/>
    </location>
</feature>
<accession>A0A3N4K0D7</accession>
<keyword evidence="1" id="KW-0812">Transmembrane</keyword>
<dbReference type="AlphaFoldDB" id="A0A3N4K0D7"/>
<organism evidence="2 3">
    <name type="scientific">Choiromyces venosus 120613-1</name>
    <dbReference type="NCBI Taxonomy" id="1336337"/>
    <lineage>
        <taxon>Eukaryota</taxon>
        <taxon>Fungi</taxon>
        <taxon>Dikarya</taxon>
        <taxon>Ascomycota</taxon>
        <taxon>Pezizomycotina</taxon>
        <taxon>Pezizomycetes</taxon>
        <taxon>Pezizales</taxon>
        <taxon>Tuberaceae</taxon>
        <taxon>Choiromyces</taxon>
    </lineage>
</organism>
<evidence type="ECO:0000256" key="1">
    <source>
        <dbReference type="SAM" id="Phobius"/>
    </source>
</evidence>
<evidence type="ECO:0000313" key="2">
    <source>
        <dbReference type="EMBL" id="RPA99374.1"/>
    </source>
</evidence>
<proteinExistence type="predicted"/>
<evidence type="ECO:0000313" key="3">
    <source>
        <dbReference type="Proteomes" id="UP000276215"/>
    </source>
</evidence>
<keyword evidence="1" id="KW-1133">Transmembrane helix</keyword>
<protein>
    <submittedName>
        <fullName evidence="2">Uncharacterized protein</fullName>
    </submittedName>
</protein>
<keyword evidence="1" id="KW-0472">Membrane</keyword>
<gene>
    <name evidence="2" type="ORF">L873DRAFT_1806918</name>
</gene>